<name>A0A1B0AH05_GLOPL</name>
<proteinExistence type="predicted"/>
<protein>
    <submittedName>
        <fullName evidence="1">Uncharacterized protein</fullName>
    </submittedName>
</protein>
<reference evidence="2" key="1">
    <citation type="submission" date="2014-03" db="EMBL/GenBank/DDBJ databases">
        <authorList>
            <person name="Aksoy S."/>
            <person name="Warren W."/>
            <person name="Wilson R.K."/>
        </authorList>
    </citation>
    <scope>NUCLEOTIDE SEQUENCE [LARGE SCALE GENOMIC DNA]</scope>
    <source>
        <strain evidence="2">IAEA</strain>
    </source>
</reference>
<keyword evidence="2" id="KW-1185">Reference proteome</keyword>
<organism evidence="1 2">
    <name type="scientific">Glossina pallidipes</name>
    <name type="common">Tsetse fly</name>
    <dbReference type="NCBI Taxonomy" id="7398"/>
    <lineage>
        <taxon>Eukaryota</taxon>
        <taxon>Metazoa</taxon>
        <taxon>Ecdysozoa</taxon>
        <taxon>Arthropoda</taxon>
        <taxon>Hexapoda</taxon>
        <taxon>Insecta</taxon>
        <taxon>Pterygota</taxon>
        <taxon>Neoptera</taxon>
        <taxon>Endopterygota</taxon>
        <taxon>Diptera</taxon>
        <taxon>Brachycera</taxon>
        <taxon>Muscomorpha</taxon>
        <taxon>Hippoboscoidea</taxon>
        <taxon>Glossinidae</taxon>
        <taxon>Glossina</taxon>
    </lineage>
</organism>
<accession>A0A1B0AH05</accession>
<dbReference type="EnsemblMetazoa" id="GPAI045411-RA">
    <property type="protein sequence ID" value="GPAI045411-PA"/>
    <property type="gene ID" value="GPAI045411"/>
</dbReference>
<evidence type="ECO:0000313" key="1">
    <source>
        <dbReference type="EnsemblMetazoa" id="GPAI045411-PA"/>
    </source>
</evidence>
<evidence type="ECO:0000313" key="2">
    <source>
        <dbReference type="Proteomes" id="UP000092445"/>
    </source>
</evidence>
<sequence>MISQPTPEYIQRPNKYVPNSARAVSFNSRSEVFIAPKVLRALSSSSLTRNRRFSKFLLVCVTIFKSRLTVSSSFCCAVCSVERSFRRRLASSSCDSVLHNCSATATVKSSLKRLGKHQQVKMQSTTDEASLAKWAQTFRARLTDYIFKLKITFELGTPIFATSILPTTTGQIFITLTLLPINGRTPSLDSSEYANMRICKYQFSDSISERFLLLTLSASLTSFRFVVIVIIERLFDASKPALPVADNSLSQKLLAHKYELN</sequence>
<dbReference type="AlphaFoldDB" id="A0A1B0AH05"/>
<dbReference type="VEuPathDB" id="VectorBase:GPAI045411"/>
<dbReference type="Proteomes" id="UP000092445">
    <property type="component" value="Unassembled WGS sequence"/>
</dbReference>
<reference evidence="1" key="2">
    <citation type="submission" date="2020-05" db="UniProtKB">
        <authorList>
            <consortium name="EnsemblMetazoa"/>
        </authorList>
    </citation>
    <scope>IDENTIFICATION</scope>
    <source>
        <strain evidence="1">IAEA</strain>
    </source>
</reference>